<dbReference type="GO" id="GO:0000272">
    <property type="term" value="P:polysaccharide catabolic process"/>
    <property type="evidence" value="ECO:0007669"/>
    <property type="project" value="UniProtKB-KW"/>
</dbReference>
<dbReference type="GO" id="GO:0006032">
    <property type="term" value="P:chitin catabolic process"/>
    <property type="evidence" value="ECO:0007669"/>
    <property type="project" value="UniProtKB-KW"/>
</dbReference>
<dbReference type="InterPro" id="IPR017853">
    <property type="entry name" value="GH"/>
</dbReference>
<dbReference type="PROSITE" id="PS01095">
    <property type="entry name" value="GH18_1"/>
    <property type="match status" value="1"/>
</dbReference>
<evidence type="ECO:0000256" key="7">
    <source>
        <dbReference type="ARBA" id="ARBA00023326"/>
    </source>
</evidence>
<evidence type="ECO:0000256" key="4">
    <source>
        <dbReference type="ARBA" id="ARBA00023024"/>
    </source>
</evidence>
<gene>
    <name evidence="12" type="primary">chi3</name>
    <name evidence="12" type="ORF">LOCC1_G000608</name>
</gene>
<evidence type="ECO:0000259" key="11">
    <source>
        <dbReference type="PROSITE" id="PS51910"/>
    </source>
</evidence>
<dbReference type="PROSITE" id="PS51910">
    <property type="entry name" value="GH18_2"/>
    <property type="match status" value="1"/>
</dbReference>
<dbReference type="EC" id="3.2.1.14" evidence="2"/>
<accession>A0A8H8S8W6</accession>
<evidence type="ECO:0000313" key="13">
    <source>
        <dbReference type="Proteomes" id="UP000443090"/>
    </source>
</evidence>
<dbReference type="GO" id="GO:0005576">
    <property type="term" value="C:extracellular region"/>
    <property type="evidence" value="ECO:0007669"/>
    <property type="project" value="TreeGrafter"/>
</dbReference>
<evidence type="ECO:0000256" key="10">
    <source>
        <dbReference type="SAM" id="MobiDB-lite"/>
    </source>
</evidence>
<evidence type="ECO:0000256" key="3">
    <source>
        <dbReference type="ARBA" id="ARBA00022801"/>
    </source>
</evidence>
<keyword evidence="5" id="KW-0119">Carbohydrate metabolism</keyword>
<dbReference type="GO" id="GO:0008843">
    <property type="term" value="F:endochitinase activity"/>
    <property type="evidence" value="ECO:0007669"/>
    <property type="project" value="UniProtKB-EC"/>
</dbReference>
<feature type="region of interest" description="Disordered" evidence="10">
    <location>
        <begin position="59"/>
        <end position="104"/>
    </location>
</feature>
<dbReference type="InterPro" id="IPR050542">
    <property type="entry name" value="Glycosyl_Hydrlase18_Chitinase"/>
</dbReference>
<feature type="non-terminal residue" evidence="12">
    <location>
        <position position="1"/>
    </location>
</feature>
<evidence type="ECO:0000256" key="2">
    <source>
        <dbReference type="ARBA" id="ARBA00012729"/>
    </source>
</evidence>
<protein>
    <recommendedName>
        <fullName evidence="2">chitinase</fullName>
        <ecNumber evidence="2">3.2.1.14</ecNumber>
    </recommendedName>
</protein>
<comment type="catalytic activity">
    <reaction evidence="1">
        <text>Random endo-hydrolysis of N-acetyl-beta-D-glucosaminide (1-&gt;4)-beta-linkages in chitin and chitodextrins.</text>
        <dbReference type="EC" id="3.2.1.14"/>
    </reaction>
</comment>
<evidence type="ECO:0000256" key="5">
    <source>
        <dbReference type="ARBA" id="ARBA00023277"/>
    </source>
</evidence>
<dbReference type="Gene3D" id="3.20.20.80">
    <property type="entry name" value="Glycosidases"/>
    <property type="match status" value="1"/>
</dbReference>
<reference evidence="12 13" key="1">
    <citation type="submission" date="2018-05" db="EMBL/GenBank/DDBJ databases">
        <title>Genome sequencing and assembly of the regulated plant pathogen Lachnellula willkommii and related sister species for the development of diagnostic species identification markers.</title>
        <authorList>
            <person name="Giroux E."/>
            <person name="Bilodeau G."/>
        </authorList>
    </citation>
    <scope>NUCLEOTIDE SEQUENCE [LARGE SCALE GENOMIC DNA]</scope>
    <source>
        <strain evidence="12 13">CBS 160.35</strain>
    </source>
</reference>
<feature type="compositionally biased region" description="Low complexity" evidence="10">
    <location>
        <begin position="61"/>
        <end position="82"/>
    </location>
</feature>
<comment type="similarity">
    <text evidence="9">Belongs to the glycosyl hydrolase 18 family.</text>
</comment>
<feature type="compositionally biased region" description="Pro residues" evidence="10">
    <location>
        <begin position="85"/>
        <end position="97"/>
    </location>
</feature>
<proteinExistence type="inferred from homology"/>
<dbReference type="SUPFAM" id="SSF51445">
    <property type="entry name" value="(Trans)glycosidases"/>
    <property type="match status" value="1"/>
</dbReference>
<evidence type="ECO:0000256" key="9">
    <source>
        <dbReference type="RuleBase" id="RU004453"/>
    </source>
</evidence>
<keyword evidence="6 8" id="KW-0326">Glycosidase</keyword>
<dbReference type="PANTHER" id="PTHR45708">
    <property type="entry name" value="ENDOCHITINASE"/>
    <property type="match status" value="1"/>
</dbReference>
<sequence length="477" mass="49633">MGFVKTRHSVPPVITVSRADLRPFLLALRATEVQMIAIIDAMLRDEGAAMPNATSVFSSIPTPTATPTGMSGTSTATSMATSEPGPEPVPNSIPSSPPTTTSTITTRTTTTITILTPVTLTKTRSASVDAVSTIASSQDALDTVPVAALSTTITPQANLDTIPVAAPSTTTIFLTTLDTVPVAALSTTISVPGNLSTFVRLPSSTSTSTVVPNLQFPDSKKGYKFDATSSKNIAVYFGQSDATRSSSLEAQCADPNIDIVILAFIVAQPDGSKYPSINFGSACSAKTAAMRASAPGLLSCPELAGMITSCQKTYGKKVLLSMGGATGDISFAGDGQAVAFADTLWGLFGPVGNVDVTLRPFGSVEVDGFDFDNENNNPTGLVALARTLRTHFSSSSSTKTYYLSAAPQCPFPDRSNPTDLLLLCDFVWVQFYNNPSCEIGSLGFAASVKQWSDALSKGGSKARLYLGAPAWKQAGAT</sequence>
<evidence type="ECO:0000256" key="8">
    <source>
        <dbReference type="RuleBase" id="RU000489"/>
    </source>
</evidence>
<dbReference type="Proteomes" id="UP000443090">
    <property type="component" value="Unassembled WGS sequence"/>
</dbReference>
<dbReference type="EMBL" id="QGMI01000006">
    <property type="protein sequence ID" value="TVY49745.1"/>
    <property type="molecule type" value="Genomic_DNA"/>
</dbReference>
<feature type="domain" description="GH18" evidence="11">
    <location>
        <begin position="231"/>
        <end position="477"/>
    </location>
</feature>
<evidence type="ECO:0000256" key="1">
    <source>
        <dbReference type="ARBA" id="ARBA00000822"/>
    </source>
</evidence>
<dbReference type="InterPro" id="IPR001579">
    <property type="entry name" value="Glyco_hydro_18_chit_AS"/>
</dbReference>
<keyword evidence="7" id="KW-0624">Polysaccharide degradation</keyword>
<keyword evidence="3 8" id="KW-0378">Hydrolase</keyword>
<organism evidence="12 13">
    <name type="scientific">Lachnellula occidentalis</name>
    <dbReference type="NCBI Taxonomy" id="215460"/>
    <lineage>
        <taxon>Eukaryota</taxon>
        <taxon>Fungi</taxon>
        <taxon>Dikarya</taxon>
        <taxon>Ascomycota</taxon>
        <taxon>Pezizomycotina</taxon>
        <taxon>Leotiomycetes</taxon>
        <taxon>Helotiales</taxon>
        <taxon>Lachnaceae</taxon>
        <taxon>Lachnellula</taxon>
    </lineage>
</organism>
<dbReference type="OrthoDB" id="6020543at2759"/>
<dbReference type="Pfam" id="PF00704">
    <property type="entry name" value="Glyco_hydro_18"/>
    <property type="match status" value="1"/>
</dbReference>
<name>A0A8H8S8W6_9HELO</name>
<dbReference type="PANTHER" id="PTHR45708:SF49">
    <property type="entry name" value="ENDOCHITINASE"/>
    <property type="match status" value="1"/>
</dbReference>
<comment type="caution">
    <text evidence="12">The sequence shown here is derived from an EMBL/GenBank/DDBJ whole genome shotgun (WGS) entry which is preliminary data.</text>
</comment>
<evidence type="ECO:0000256" key="6">
    <source>
        <dbReference type="ARBA" id="ARBA00023295"/>
    </source>
</evidence>
<evidence type="ECO:0000313" key="12">
    <source>
        <dbReference type="EMBL" id="TVY49745.1"/>
    </source>
</evidence>
<keyword evidence="13" id="KW-1185">Reference proteome</keyword>
<keyword evidence="4" id="KW-0146">Chitin degradation</keyword>
<dbReference type="InterPro" id="IPR001223">
    <property type="entry name" value="Glyco_hydro18_cat"/>
</dbReference>
<dbReference type="AlphaFoldDB" id="A0A8H8S8W6"/>